<protein>
    <submittedName>
        <fullName evidence="17">Methyl-accepting chemotaxis protein</fullName>
    </submittedName>
</protein>
<feature type="transmembrane region" description="Helical" evidence="14">
    <location>
        <begin position="187"/>
        <end position="208"/>
    </location>
</feature>
<feature type="transmembrane region" description="Helical" evidence="14">
    <location>
        <begin position="15"/>
        <end position="33"/>
    </location>
</feature>
<dbReference type="SMART" id="SM00304">
    <property type="entry name" value="HAMP"/>
    <property type="match status" value="1"/>
</dbReference>
<evidence type="ECO:0000256" key="2">
    <source>
        <dbReference type="ARBA" id="ARBA00022475"/>
    </source>
</evidence>
<dbReference type="SMART" id="SM00283">
    <property type="entry name" value="MA"/>
    <property type="match status" value="1"/>
</dbReference>
<keyword evidence="2" id="KW-1003">Cell membrane</keyword>
<evidence type="ECO:0000256" key="3">
    <source>
        <dbReference type="ARBA" id="ARBA00022481"/>
    </source>
</evidence>
<dbReference type="PANTHER" id="PTHR43531">
    <property type="entry name" value="PROTEIN ICFG"/>
    <property type="match status" value="1"/>
</dbReference>
<gene>
    <name evidence="17" type="ORF">C0Z18_01565</name>
</gene>
<dbReference type="InterPro" id="IPR003122">
    <property type="entry name" value="Tar_rcpt_lig-bd"/>
</dbReference>
<dbReference type="PROSITE" id="PS50007">
    <property type="entry name" value="PIPLC_X_DOMAIN"/>
    <property type="match status" value="1"/>
</dbReference>
<dbReference type="GO" id="GO:0006935">
    <property type="term" value="P:chemotaxis"/>
    <property type="evidence" value="ECO:0007669"/>
    <property type="project" value="UniProtKB-KW"/>
</dbReference>
<keyword evidence="7 14" id="KW-1133">Transmembrane helix</keyword>
<evidence type="ECO:0000256" key="8">
    <source>
        <dbReference type="ARBA" id="ARBA00023136"/>
    </source>
</evidence>
<evidence type="ECO:0000256" key="6">
    <source>
        <dbReference type="ARBA" id="ARBA00022692"/>
    </source>
</evidence>
<dbReference type="SUPFAM" id="SSF47170">
    <property type="entry name" value="Aspartate receptor, ligand-binding domain"/>
    <property type="match status" value="1"/>
</dbReference>
<comment type="similarity">
    <text evidence="10">Belongs to the methyl-accepting chemotaxis (MCP) protein family.</text>
</comment>
<feature type="region of interest" description="Disordered" evidence="13">
    <location>
        <begin position="518"/>
        <end position="542"/>
    </location>
</feature>
<dbReference type="PROSITE" id="PS50111">
    <property type="entry name" value="CHEMOTAXIS_TRANSDUC_2"/>
    <property type="match status" value="1"/>
</dbReference>
<dbReference type="OrthoDB" id="9806477at2"/>
<evidence type="ECO:0000256" key="11">
    <source>
        <dbReference type="PROSITE-ProRule" id="PRU00284"/>
    </source>
</evidence>
<dbReference type="InterPro" id="IPR004090">
    <property type="entry name" value="Chemotax_Me-accpt_rcpt"/>
</dbReference>
<keyword evidence="3" id="KW-0488">Methylation</keyword>
<comment type="caution">
    <text evidence="17">The sequence shown here is derived from an EMBL/GenBank/DDBJ whole genome shotgun (WGS) entry which is preliminary data.</text>
</comment>
<keyword evidence="9 11" id="KW-0807">Transducer</keyword>
<evidence type="ECO:0000256" key="1">
    <source>
        <dbReference type="ARBA" id="ARBA00004429"/>
    </source>
</evidence>
<evidence type="ECO:0000259" key="15">
    <source>
        <dbReference type="PROSITE" id="PS50111"/>
    </source>
</evidence>
<evidence type="ECO:0000256" key="9">
    <source>
        <dbReference type="ARBA" id="ARBA00023224"/>
    </source>
</evidence>
<evidence type="ECO:0000313" key="17">
    <source>
        <dbReference type="EMBL" id="PMS23879.1"/>
    </source>
</evidence>
<dbReference type="Pfam" id="PF00015">
    <property type="entry name" value="MCPsignal"/>
    <property type="match status" value="1"/>
</dbReference>
<evidence type="ECO:0000259" key="16">
    <source>
        <dbReference type="PROSITE" id="PS50885"/>
    </source>
</evidence>
<comment type="subcellular location">
    <subcellularLocation>
        <location evidence="1">Cell inner membrane</location>
        <topology evidence="1">Multi-pass membrane protein</topology>
    </subcellularLocation>
</comment>
<dbReference type="Proteomes" id="UP000235616">
    <property type="component" value="Unassembled WGS sequence"/>
</dbReference>
<evidence type="ECO:0000256" key="5">
    <source>
        <dbReference type="ARBA" id="ARBA00022519"/>
    </source>
</evidence>
<keyword evidence="4" id="KW-0145">Chemotaxis</keyword>
<dbReference type="GO" id="GO:0004888">
    <property type="term" value="F:transmembrane signaling receptor activity"/>
    <property type="evidence" value="ECO:0007669"/>
    <property type="project" value="InterPro"/>
</dbReference>
<dbReference type="SUPFAM" id="SSF58104">
    <property type="entry name" value="Methyl-accepting chemotaxis protein (MCP) signaling domain"/>
    <property type="match status" value="1"/>
</dbReference>
<organism evidence="17 18">
    <name type="scientific">Trinickia dabaoshanensis</name>
    <dbReference type="NCBI Taxonomy" id="564714"/>
    <lineage>
        <taxon>Bacteria</taxon>
        <taxon>Pseudomonadati</taxon>
        <taxon>Pseudomonadota</taxon>
        <taxon>Betaproteobacteria</taxon>
        <taxon>Burkholderiales</taxon>
        <taxon>Burkholderiaceae</taxon>
        <taxon>Trinickia</taxon>
    </lineage>
</organism>
<dbReference type="AlphaFoldDB" id="A0A2N7W390"/>
<reference evidence="17 18" key="1">
    <citation type="submission" date="2018-01" db="EMBL/GenBank/DDBJ databases">
        <title>Whole genome analyses suggest that Burkholderia sensu lato contains two further novel genera in the rhizoxinica-symbiotica group Mycetohabitans gen. nov., and Trinickia gen. nov.: implications for the evolution of diazotrophy and nodulation in the Burkholderiaceae.</title>
        <authorList>
            <person name="Estrada-de los Santos P."/>
            <person name="Palmer M."/>
            <person name="Chavez-Ramirez B."/>
            <person name="Beukes C."/>
            <person name="Steenkamp E.T."/>
            <person name="Hirsch A.M."/>
            <person name="Manyaka P."/>
            <person name="Maluk M."/>
            <person name="Lafos M."/>
            <person name="Crook M."/>
            <person name="Gross E."/>
            <person name="Simon M.F."/>
            <person name="Bueno dos Reis Junior F."/>
            <person name="Poole P.S."/>
            <person name="Venter S.N."/>
            <person name="James E.K."/>
        </authorList>
    </citation>
    <scope>NUCLEOTIDE SEQUENCE [LARGE SCALE GENOMIC DNA]</scope>
    <source>
        <strain evidence="17 18">GIMN1.004</strain>
    </source>
</reference>
<feature type="domain" description="Methyl-accepting transducer" evidence="15">
    <location>
        <begin position="271"/>
        <end position="500"/>
    </location>
</feature>
<dbReference type="InterPro" id="IPR035440">
    <property type="entry name" value="4HB_MCP_dom_sf"/>
</dbReference>
<dbReference type="InterPro" id="IPR051310">
    <property type="entry name" value="MCP_chemotaxis"/>
</dbReference>
<dbReference type="Pfam" id="PF00672">
    <property type="entry name" value="HAMP"/>
    <property type="match status" value="1"/>
</dbReference>
<feature type="domain" description="HAMP" evidence="16">
    <location>
        <begin position="214"/>
        <end position="266"/>
    </location>
</feature>
<keyword evidence="12" id="KW-0175">Coiled coil</keyword>
<evidence type="ECO:0000256" key="4">
    <source>
        <dbReference type="ARBA" id="ARBA00022500"/>
    </source>
</evidence>
<evidence type="ECO:0000256" key="7">
    <source>
        <dbReference type="ARBA" id="ARBA00022989"/>
    </source>
</evidence>
<name>A0A2N7W390_9BURK</name>
<feature type="coiled-coil region" evidence="12">
    <location>
        <begin position="489"/>
        <end position="516"/>
    </location>
</feature>
<evidence type="ECO:0000313" key="18">
    <source>
        <dbReference type="Proteomes" id="UP000235616"/>
    </source>
</evidence>
<dbReference type="PRINTS" id="PR00260">
    <property type="entry name" value="CHEMTRNSDUCR"/>
</dbReference>
<dbReference type="EMBL" id="PNYA01000001">
    <property type="protein sequence ID" value="PMS23879.1"/>
    <property type="molecule type" value="Genomic_DNA"/>
</dbReference>
<sequence length="542" mass="56403">MVRITNVRGALNATLAGYSAALVVVIAASVAGLKSANVALEKMYSGETAALIALADSSENLMQARVDLGGYETLVAQGKPTGPTLQRVHAALNASDRALATYDALPVADATEASLASALRAARGKLIKEVIEPEVAALDQDDFASFRTVERQAPEARFADYKQAALQLMNFQVQAQRKHFASAGERFHALLWLFAVVGCVSLAFAMFARGMLRAAIVRPIGTAIEHFERIAAGDLTSTIDTSHGGEMGRLMTGLARMQLSLSAAVTRVREGTAEIRHGVHDVASGNADLSARTEHQAAALEQAAASLQALSATVADNARQAGDARALAATASDTARQGGEVVSEIVDAIADMSADSTHIVDIIDAIEGIAFQTNILALNAAVEAARAGEQGRGFAVVAGEVRALAQRSATAAKEIRALMTASVAKVQGATQMGERAGATMANVVDAAREVTRIVADISAASARQSAGIVEISRTVSHMDTATQQNAALVEEAAGAAASLEEQARLLEETVAAFRLRAKDGPGHVRSPVPHGPPPRTHLLNHA</sequence>
<dbReference type="Pfam" id="PF02203">
    <property type="entry name" value="TarH"/>
    <property type="match status" value="1"/>
</dbReference>
<keyword evidence="8 14" id="KW-0472">Membrane</keyword>
<dbReference type="GO" id="GO:0005886">
    <property type="term" value="C:plasma membrane"/>
    <property type="evidence" value="ECO:0007669"/>
    <property type="project" value="UniProtKB-SubCell"/>
</dbReference>
<dbReference type="Gene3D" id="1.10.287.950">
    <property type="entry name" value="Methyl-accepting chemotaxis protein"/>
    <property type="match status" value="1"/>
</dbReference>
<dbReference type="CDD" id="cd11386">
    <property type="entry name" value="MCP_signal"/>
    <property type="match status" value="1"/>
</dbReference>
<dbReference type="GO" id="GO:0007165">
    <property type="term" value="P:signal transduction"/>
    <property type="evidence" value="ECO:0007669"/>
    <property type="project" value="UniProtKB-KW"/>
</dbReference>
<proteinExistence type="inferred from homology"/>
<keyword evidence="5" id="KW-0997">Cell inner membrane</keyword>
<accession>A0A2N7W390</accession>
<dbReference type="InterPro" id="IPR003660">
    <property type="entry name" value="HAMP_dom"/>
</dbReference>
<dbReference type="RefSeq" id="WP_102643586.1">
    <property type="nucleotide sequence ID" value="NZ_PNYA01000001.1"/>
</dbReference>
<keyword evidence="6 14" id="KW-0812">Transmembrane</keyword>
<evidence type="ECO:0000256" key="12">
    <source>
        <dbReference type="SAM" id="Coils"/>
    </source>
</evidence>
<keyword evidence="18" id="KW-1185">Reference proteome</keyword>
<evidence type="ECO:0000256" key="13">
    <source>
        <dbReference type="SAM" id="MobiDB-lite"/>
    </source>
</evidence>
<dbReference type="FunFam" id="1.10.287.950:FF:000001">
    <property type="entry name" value="Methyl-accepting chemotaxis sensory transducer"/>
    <property type="match status" value="1"/>
</dbReference>
<dbReference type="InterPro" id="IPR004089">
    <property type="entry name" value="MCPsignal_dom"/>
</dbReference>
<dbReference type="PROSITE" id="PS50885">
    <property type="entry name" value="HAMP"/>
    <property type="match status" value="1"/>
</dbReference>
<dbReference type="CDD" id="cd06225">
    <property type="entry name" value="HAMP"/>
    <property type="match status" value="1"/>
</dbReference>
<evidence type="ECO:0000256" key="14">
    <source>
        <dbReference type="SAM" id="Phobius"/>
    </source>
</evidence>
<dbReference type="PANTHER" id="PTHR43531:SF14">
    <property type="entry name" value="METHYL-ACCEPTING CHEMOTAXIS PROTEIN I-RELATED"/>
    <property type="match status" value="1"/>
</dbReference>
<evidence type="ECO:0000256" key="10">
    <source>
        <dbReference type="ARBA" id="ARBA00029447"/>
    </source>
</evidence>